<dbReference type="Gene3D" id="3.20.20.30">
    <property type="entry name" value="Luciferase-like domain"/>
    <property type="match status" value="1"/>
</dbReference>
<sequence>MGSSYGRGRLHLAAAIDQRAVCDVGAFVELARLAERGALDFVTLGDCSGRPGPDASAVLARVAPETGRVGLVPAVTTTHTEPSLVRAAVATLDRVSRGRAGWWIEVPGREEETRLLGRRPAAPGDGLWREAGEVADMAARLRNGRADDAEVRDAGTGRFVDREKAHHVDFEGVEGARLSVREPSIVSRSPQGCPVGVVDATEGESRGTAARYADVALLRVAAPAHADAVRTELREAAAGFGRDPDELRVLVSLRVDLGGGEHAAEPGHGGGGPRQTADGPLYRGGPVDLAELITAWHRAGAADGFHVVPVEPRRDLERLVNGTVALLQHRGLFRTFYPGSTLREHLGLARPADRPAVTGRTAGGAEAGAAGRAS</sequence>
<dbReference type="Proteomes" id="UP001273589">
    <property type="component" value="Unassembled WGS sequence"/>
</dbReference>
<evidence type="ECO:0000256" key="3">
    <source>
        <dbReference type="ARBA" id="ARBA00023002"/>
    </source>
</evidence>
<evidence type="ECO:0000256" key="1">
    <source>
        <dbReference type="ARBA" id="ARBA00022630"/>
    </source>
</evidence>
<proteinExistence type="predicted"/>
<evidence type="ECO:0000313" key="8">
    <source>
        <dbReference type="Proteomes" id="UP001273589"/>
    </source>
</evidence>
<dbReference type="AlphaFoldDB" id="A0AAJ2PU50"/>
<dbReference type="GO" id="GO:0004497">
    <property type="term" value="F:monooxygenase activity"/>
    <property type="evidence" value="ECO:0007669"/>
    <property type="project" value="UniProtKB-KW"/>
</dbReference>
<dbReference type="PANTHER" id="PTHR30011">
    <property type="entry name" value="ALKANESULFONATE MONOOXYGENASE-RELATED"/>
    <property type="match status" value="1"/>
</dbReference>
<evidence type="ECO:0000256" key="4">
    <source>
        <dbReference type="ARBA" id="ARBA00023033"/>
    </source>
</evidence>
<accession>A0AAJ2PU50</accession>
<evidence type="ECO:0000256" key="2">
    <source>
        <dbReference type="ARBA" id="ARBA00022643"/>
    </source>
</evidence>
<protein>
    <submittedName>
        <fullName evidence="7">LLM class flavin-dependent oxidoreductase</fullName>
    </submittedName>
</protein>
<keyword evidence="1" id="KW-0285">Flavoprotein</keyword>
<evidence type="ECO:0000313" key="7">
    <source>
        <dbReference type="EMBL" id="MDX3133745.1"/>
    </source>
</evidence>
<keyword evidence="3" id="KW-0560">Oxidoreductase</keyword>
<reference evidence="7" key="1">
    <citation type="journal article" date="2023" name="Microb. Genom.">
        <title>Mesoterricola silvestris gen. nov., sp. nov., Mesoterricola sediminis sp. nov., Geothrix oryzae sp. nov., Geothrix edaphica sp. nov., Geothrix rubra sp. nov., and Geothrix limicola sp. nov., six novel members of Acidobacteriota isolated from soils.</title>
        <authorList>
            <person name="Weisberg A.J."/>
            <person name="Pearce E."/>
            <person name="Kramer C.G."/>
            <person name="Chang J.H."/>
            <person name="Clarke C.R."/>
        </authorList>
    </citation>
    <scope>NUCLEOTIDE SEQUENCE</scope>
    <source>
        <strain evidence="7">ND06-05F</strain>
    </source>
</reference>
<feature type="region of interest" description="Disordered" evidence="5">
    <location>
        <begin position="260"/>
        <end position="281"/>
    </location>
</feature>
<name>A0AAJ2PU50_9ACTN</name>
<evidence type="ECO:0000259" key="6">
    <source>
        <dbReference type="Pfam" id="PF00296"/>
    </source>
</evidence>
<organism evidence="7 8">
    <name type="scientific">Streptomyces europaeiscabiei</name>
    <dbReference type="NCBI Taxonomy" id="146819"/>
    <lineage>
        <taxon>Bacteria</taxon>
        <taxon>Bacillati</taxon>
        <taxon>Actinomycetota</taxon>
        <taxon>Actinomycetes</taxon>
        <taxon>Kitasatosporales</taxon>
        <taxon>Streptomycetaceae</taxon>
        <taxon>Streptomyces</taxon>
    </lineage>
</organism>
<keyword evidence="2" id="KW-0288">FMN</keyword>
<comment type="caution">
    <text evidence="7">The sequence shown here is derived from an EMBL/GenBank/DDBJ whole genome shotgun (WGS) entry which is preliminary data.</text>
</comment>
<dbReference type="SUPFAM" id="SSF51679">
    <property type="entry name" value="Bacterial luciferase-like"/>
    <property type="match status" value="1"/>
</dbReference>
<dbReference type="InterPro" id="IPR011251">
    <property type="entry name" value="Luciferase-like_dom"/>
</dbReference>
<dbReference type="Pfam" id="PF00296">
    <property type="entry name" value="Bac_luciferase"/>
    <property type="match status" value="1"/>
</dbReference>
<dbReference type="EMBL" id="JARAWN010000229">
    <property type="protein sequence ID" value="MDX3133745.1"/>
    <property type="molecule type" value="Genomic_DNA"/>
</dbReference>
<dbReference type="GO" id="GO:0016705">
    <property type="term" value="F:oxidoreductase activity, acting on paired donors, with incorporation or reduction of molecular oxygen"/>
    <property type="evidence" value="ECO:0007669"/>
    <property type="project" value="InterPro"/>
</dbReference>
<gene>
    <name evidence="7" type="ORF">PV367_29100</name>
</gene>
<dbReference type="InterPro" id="IPR051260">
    <property type="entry name" value="Diverse_substr_monoxygenases"/>
</dbReference>
<feature type="region of interest" description="Disordered" evidence="5">
    <location>
        <begin position="353"/>
        <end position="374"/>
    </location>
</feature>
<dbReference type="InterPro" id="IPR036661">
    <property type="entry name" value="Luciferase-like_sf"/>
</dbReference>
<keyword evidence="4" id="KW-0503">Monooxygenase</keyword>
<dbReference type="RefSeq" id="WP_319695520.1">
    <property type="nucleotide sequence ID" value="NZ_JARAWN010000229.1"/>
</dbReference>
<evidence type="ECO:0000256" key="5">
    <source>
        <dbReference type="SAM" id="MobiDB-lite"/>
    </source>
</evidence>
<dbReference type="PANTHER" id="PTHR30011:SF16">
    <property type="entry name" value="C2H2 FINGER DOMAIN TRANSCRIPTION FACTOR (EUROFUNG)-RELATED"/>
    <property type="match status" value="1"/>
</dbReference>
<feature type="domain" description="Luciferase-like" evidence="6">
    <location>
        <begin position="23"/>
        <end position="259"/>
    </location>
</feature>
<feature type="compositionally biased region" description="Gly residues" evidence="5">
    <location>
        <begin position="260"/>
        <end position="273"/>
    </location>
</feature>